<dbReference type="PANTHER" id="PTHR11462:SF35">
    <property type="entry name" value="TRANSCRIPTION FACTOR JRA"/>
    <property type="match status" value="1"/>
</dbReference>
<dbReference type="PROSITE" id="PS00036">
    <property type="entry name" value="BZIP_BASIC"/>
    <property type="match status" value="1"/>
</dbReference>
<dbReference type="GO" id="GO:0036033">
    <property type="term" value="F:mediator complex binding"/>
    <property type="evidence" value="ECO:0007669"/>
    <property type="project" value="EnsemblFungi"/>
</dbReference>
<dbReference type="KEGG" id="ndi:NDAI_0A08680"/>
<dbReference type="GO" id="GO:0000978">
    <property type="term" value="F:RNA polymerase II cis-regulatory region sequence-specific DNA binding"/>
    <property type="evidence" value="ECO:0007669"/>
    <property type="project" value="EnsemblFungi"/>
</dbReference>
<evidence type="ECO:0000256" key="10">
    <source>
        <dbReference type="SAM" id="MobiDB-lite"/>
    </source>
</evidence>
<dbReference type="GO" id="GO:0005667">
    <property type="term" value="C:transcription regulator complex"/>
    <property type="evidence" value="ECO:0007669"/>
    <property type="project" value="TreeGrafter"/>
</dbReference>
<dbReference type="InterPro" id="IPR050946">
    <property type="entry name" value="AP-1_TF_bZIP"/>
</dbReference>
<dbReference type="GO" id="GO:0061629">
    <property type="term" value="F:RNA polymerase II-specific DNA-binding transcription factor binding"/>
    <property type="evidence" value="ECO:0007669"/>
    <property type="project" value="EnsemblFungi"/>
</dbReference>
<dbReference type="GO" id="GO:1903833">
    <property type="term" value="P:positive regulation of cellular response to amino acid starvation"/>
    <property type="evidence" value="ECO:0007669"/>
    <property type="project" value="EnsemblFungi"/>
</dbReference>
<dbReference type="GO" id="GO:0010688">
    <property type="term" value="P:negative regulation of ribosomal protein gene transcription by RNA polymerase II"/>
    <property type="evidence" value="ECO:0007669"/>
    <property type="project" value="EnsemblFungi"/>
</dbReference>
<evidence type="ECO:0000256" key="6">
    <source>
        <dbReference type="ARBA" id="ARBA00023163"/>
    </source>
</evidence>
<keyword evidence="3" id="KW-0805">Transcription regulation</keyword>
<dbReference type="GO" id="GO:0001228">
    <property type="term" value="F:DNA-binding transcription activator activity, RNA polymerase II-specific"/>
    <property type="evidence" value="ECO:0007669"/>
    <property type="project" value="EnsemblFungi"/>
</dbReference>
<dbReference type="GO" id="GO:1990139">
    <property type="term" value="P:protein localization to nuclear periphery"/>
    <property type="evidence" value="ECO:0007669"/>
    <property type="project" value="EnsemblFungi"/>
</dbReference>
<dbReference type="Pfam" id="PF07716">
    <property type="entry name" value="bZIP_2"/>
    <property type="match status" value="1"/>
</dbReference>
<keyword evidence="9" id="KW-0175">Coiled coil</keyword>
<dbReference type="Proteomes" id="UP000000689">
    <property type="component" value="Chromosome 1"/>
</dbReference>
<dbReference type="SUPFAM" id="SSF57959">
    <property type="entry name" value="Leucine zipper domain"/>
    <property type="match status" value="1"/>
</dbReference>
<keyword evidence="5" id="KW-0010">Activator</keyword>
<dbReference type="Gene3D" id="3.30.160.60">
    <property type="entry name" value="Classic Zinc Finger"/>
    <property type="match status" value="1"/>
</dbReference>
<dbReference type="CDD" id="cd12192">
    <property type="entry name" value="GCN4_cent"/>
    <property type="match status" value="1"/>
</dbReference>
<dbReference type="GO" id="GO:0042802">
    <property type="term" value="F:identical protein binding"/>
    <property type="evidence" value="ECO:0007669"/>
    <property type="project" value="EnsemblFungi"/>
</dbReference>
<evidence type="ECO:0000256" key="5">
    <source>
        <dbReference type="ARBA" id="ARBA00023159"/>
    </source>
</evidence>
<dbReference type="eggNOG" id="KOG0837">
    <property type="taxonomic scope" value="Eukaryota"/>
</dbReference>
<keyword evidence="7" id="KW-0539">Nucleus</keyword>
<keyword evidence="4" id="KW-0238">DNA-binding</keyword>
<dbReference type="GO" id="GO:0045899">
    <property type="term" value="P:positive regulation of RNA polymerase II transcription preinitiation complex assembly"/>
    <property type="evidence" value="ECO:0007669"/>
    <property type="project" value="EnsemblFungi"/>
</dbReference>
<dbReference type="PROSITE" id="PS50217">
    <property type="entry name" value="BZIP"/>
    <property type="match status" value="1"/>
</dbReference>
<feature type="region of interest" description="Disordered" evidence="10">
    <location>
        <begin position="181"/>
        <end position="205"/>
    </location>
</feature>
<name>G0W5D3_NAUDC</name>
<dbReference type="STRING" id="1071378.G0W5D3"/>
<dbReference type="GO" id="GO:0035556">
    <property type="term" value="P:intracellular signal transduction"/>
    <property type="evidence" value="ECO:0007669"/>
    <property type="project" value="EnsemblFungi"/>
</dbReference>
<keyword evidence="6" id="KW-0804">Transcription</keyword>
<comment type="subcellular location">
    <subcellularLocation>
        <location evidence="1">Nucleus</location>
    </subcellularLocation>
</comment>
<accession>G0W5D3</accession>
<evidence type="ECO:0000256" key="9">
    <source>
        <dbReference type="SAM" id="Coils"/>
    </source>
</evidence>
<evidence type="ECO:0000256" key="8">
    <source>
        <dbReference type="ARBA" id="ARBA00061302"/>
    </source>
</evidence>
<feature type="domain" description="BZIP" evidence="11">
    <location>
        <begin position="237"/>
        <end position="282"/>
    </location>
</feature>
<dbReference type="PANTHER" id="PTHR11462">
    <property type="entry name" value="JUN TRANSCRIPTION FACTOR-RELATED"/>
    <property type="match status" value="1"/>
</dbReference>
<dbReference type="InterPro" id="IPR046347">
    <property type="entry name" value="bZIP_sf"/>
</dbReference>
<organism evidence="12 13">
    <name type="scientific">Naumovozyma dairenensis (strain ATCC 10597 / BCRC 20456 / CBS 421 / NBRC 0211 / NRRL Y-12639)</name>
    <name type="common">Saccharomyces dairenensis</name>
    <dbReference type="NCBI Taxonomy" id="1071378"/>
    <lineage>
        <taxon>Eukaryota</taxon>
        <taxon>Fungi</taxon>
        <taxon>Dikarya</taxon>
        <taxon>Ascomycota</taxon>
        <taxon>Saccharomycotina</taxon>
        <taxon>Saccharomycetes</taxon>
        <taxon>Saccharomycetales</taxon>
        <taxon>Saccharomycetaceae</taxon>
        <taxon>Naumovozyma</taxon>
    </lineage>
</organism>
<dbReference type="GO" id="GO:0005634">
    <property type="term" value="C:nucleus"/>
    <property type="evidence" value="ECO:0007669"/>
    <property type="project" value="UniProtKB-SubCell"/>
</dbReference>
<evidence type="ECO:0000256" key="7">
    <source>
        <dbReference type="ARBA" id="ARBA00023242"/>
    </source>
</evidence>
<dbReference type="EMBL" id="HE580267">
    <property type="protein sequence ID" value="CCD23021.1"/>
    <property type="molecule type" value="Genomic_DNA"/>
</dbReference>
<reference evidence="12 13" key="1">
    <citation type="journal article" date="2011" name="Proc. Natl. Acad. Sci. U.S.A.">
        <title>Evolutionary erosion of yeast sex chromosomes by mating-type switching accidents.</title>
        <authorList>
            <person name="Gordon J.L."/>
            <person name="Armisen D."/>
            <person name="Proux-Wera E."/>
            <person name="Oheigeartaigh S.S."/>
            <person name="Byrne K.P."/>
            <person name="Wolfe K.H."/>
        </authorList>
    </citation>
    <scope>NUCLEOTIDE SEQUENCE [LARGE SCALE GENOMIC DNA]</scope>
    <source>
        <strain evidence="13">ATCC 10597 / BCRC 20456 / CBS 421 / NBRC 0211 / NRRL Y-12639</strain>
    </source>
</reference>
<proteinExistence type="inferred from homology"/>
<evidence type="ECO:0000313" key="12">
    <source>
        <dbReference type="EMBL" id="CCD23021.1"/>
    </source>
</evidence>
<dbReference type="HOGENOM" id="CLU_068501_1_0_1"/>
<dbReference type="GeneID" id="11494100"/>
<dbReference type="InterPro" id="IPR004827">
    <property type="entry name" value="bZIP"/>
</dbReference>
<feature type="coiled-coil region" evidence="9">
    <location>
        <begin position="242"/>
        <end position="283"/>
    </location>
</feature>
<dbReference type="AlphaFoldDB" id="G0W5D3"/>
<keyword evidence="13" id="KW-1185">Reference proteome</keyword>
<evidence type="ECO:0000256" key="4">
    <source>
        <dbReference type="ARBA" id="ARBA00023125"/>
    </source>
</evidence>
<dbReference type="RefSeq" id="XP_003668264.1">
    <property type="nucleotide sequence ID" value="XM_003668216.1"/>
</dbReference>
<evidence type="ECO:0000313" key="13">
    <source>
        <dbReference type="Proteomes" id="UP000000689"/>
    </source>
</evidence>
<dbReference type="GO" id="GO:0008652">
    <property type="term" value="P:amino acid biosynthetic process"/>
    <property type="evidence" value="ECO:0007669"/>
    <property type="project" value="UniProtKB-KW"/>
</dbReference>
<evidence type="ECO:0000256" key="3">
    <source>
        <dbReference type="ARBA" id="ARBA00023015"/>
    </source>
</evidence>
<dbReference type="GO" id="GO:0003682">
    <property type="term" value="F:chromatin binding"/>
    <property type="evidence" value="ECO:0007669"/>
    <property type="project" value="EnsemblFungi"/>
</dbReference>
<dbReference type="OMA" id="PMFEYEN"/>
<dbReference type="SMART" id="SM00338">
    <property type="entry name" value="BRLZ"/>
    <property type="match status" value="1"/>
</dbReference>
<evidence type="ECO:0000259" key="11">
    <source>
        <dbReference type="PROSITE" id="PS50217"/>
    </source>
</evidence>
<keyword evidence="2" id="KW-0028">Amino-acid biosynthesis</keyword>
<dbReference type="CDD" id="cd12193">
    <property type="entry name" value="bZIP_GCN4"/>
    <property type="match status" value="1"/>
</dbReference>
<sequence length="289" mass="32849">MLLLFQKQLQLTKKNNSSVSSSSSLNHPLIGEMVFDKFIKKEEEEEEQQESIPMNEFLSLNDSDFNNNELDSAVVDAFFSSTSDSTPMFEFESLDGTNNDNDPKQWTSLFDNDIPIITEEDVVLTDKAVELTHDQVSSSLLNTENFTIQKHEQQPMPEKAINTMSFLPTPMIEEAKLSQTNNNNNMKKQGKVSKKNNNSSSPGVKVDHLGVVAYNRKNRSVPLTPVVTESDDPVVLKRARNTEAARRSRARKLQRMNQLEEKVEELLSRNSDLENEVQRLRNLLDAQSK</sequence>
<evidence type="ECO:0000256" key="1">
    <source>
        <dbReference type="ARBA" id="ARBA00004123"/>
    </source>
</evidence>
<comment type="similarity">
    <text evidence="8">Belongs to the bZIP family. GCN4 subfamily.</text>
</comment>
<dbReference type="GO" id="GO:0034198">
    <property type="term" value="P:cellular response to amino acid starvation"/>
    <property type="evidence" value="ECO:0007669"/>
    <property type="project" value="EnsemblFungi"/>
</dbReference>
<dbReference type="FunFam" id="3.30.160.60:FF:001491">
    <property type="entry name" value="Cross-pathway control protein A"/>
    <property type="match status" value="1"/>
</dbReference>
<gene>
    <name evidence="12" type="primary">NDAI0A08680</name>
    <name evidence="12" type="ordered locus">NDAI_0A08680</name>
</gene>
<protein>
    <recommendedName>
        <fullName evidence="11">BZIP domain-containing protein</fullName>
    </recommendedName>
</protein>
<evidence type="ECO:0000256" key="2">
    <source>
        <dbReference type="ARBA" id="ARBA00022605"/>
    </source>
</evidence>
<dbReference type="OrthoDB" id="5419235at2759"/>
<dbReference type="GO" id="GO:0001080">
    <property type="term" value="P:nitrogen catabolite activation of transcription from RNA polymerase II promoter"/>
    <property type="evidence" value="ECO:0007669"/>
    <property type="project" value="TreeGrafter"/>
</dbReference>